<dbReference type="PANTHER" id="PTHR43736:SF4">
    <property type="entry name" value="SLR1690 PROTEIN"/>
    <property type="match status" value="1"/>
</dbReference>
<dbReference type="AlphaFoldDB" id="A0A7J5ACV1"/>
<name>A0A7J5ACV1_9FLAO</name>
<dbReference type="InterPro" id="IPR020084">
    <property type="entry name" value="NUDIX_hydrolase_CS"/>
</dbReference>
<dbReference type="InterPro" id="IPR054105">
    <property type="entry name" value="WHD_NrtR"/>
</dbReference>
<evidence type="ECO:0000259" key="3">
    <source>
        <dbReference type="PROSITE" id="PS51462"/>
    </source>
</evidence>
<evidence type="ECO:0000313" key="5">
    <source>
        <dbReference type="Proteomes" id="UP000467305"/>
    </source>
</evidence>
<gene>
    <name evidence="4" type="ORF">F7018_13000</name>
</gene>
<feature type="domain" description="Nudix hydrolase" evidence="3">
    <location>
        <begin position="6"/>
        <end position="138"/>
    </location>
</feature>
<keyword evidence="5" id="KW-1185">Reference proteome</keyword>
<comment type="caution">
    <text evidence="4">The sequence shown here is derived from an EMBL/GenBank/DDBJ whole genome shotgun (WGS) entry which is preliminary data.</text>
</comment>
<dbReference type="PROSITE" id="PS00893">
    <property type="entry name" value="NUDIX_BOX"/>
    <property type="match status" value="1"/>
</dbReference>
<organism evidence="4 5">
    <name type="scientific">Tenacibaculum aiptasiae</name>
    <dbReference type="NCBI Taxonomy" id="426481"/>
    <lineage>
        <taxon>Bacteria</taxon>
        <taxon>Pseudomonadati</taxon>
        <taxon>Bacteroidota</taxon>
        <taxon>Flavobacteriia</taxon>
        <taxon>Flavobacteriales</taxon>
        <taxon>Flavobacteriaceae</taxon>
        <taxon>Tenacibaculum</taxon>
    </lineage>
</organism>
<comment type="similarity">
    <text evidence="2">Belongs to the Nudix hydrolase family.</text>
</comment>
<evidence type="ECO:0000313" key="4">
    <source>
        <dbReference type="EMBL" id="KAB1155384.1"/>
    </source>
</evidence>
<dbReference type="SUPFAM" id="SSF55811">
    <property type="entry name" value="Nudix"/>
    <property type="match status" value="1"/>
</dbReference>
<protein>
    <submittedName>
        <fullName evidence="4">NUDIX hydrolase</fullName>
    </submittedName>
</protein>
<evidence type="ECO:0000256" key="2">
    <source>
        <dbReference type="RuleBase" id="RU003476"/>
    </source>
</evidence>
<keyword evidence="1 2" id="KW-0378">Hydrolase</keyword>
<dbReference type="PRINTS" id="PR00502">
    <property type="entry name" value="NUDIXFAMILY"/>
</dbReference>
<dbReference type="OrthoDB" id="9786141at2"/>
<dbReference type="InterPro" id="IPR020476">
    <property type="entry name" value="Nudix_hydrolase"/>
</dbReference>
<dbReference type="Gene3D" id="3.90.79.10">
    <property type="entry name" value="Nucleoside Triphosphate Pyrophosphohydrolase"/>
    <property type="match status" value="1"/>
</dbReference>
<evidence type="ECO:0000256" key="1">
    <source>
        <dbReference type="ARBA" id="ARBA00022801"/>
    </source>
</evidence>
<dbReference type="PROSITE" id="PS51462">
    <property type="entry name" value="NUDIX"/>
    <property type="match status" value="1"/>
</dbReference>
<dbReference type="Pfam" id="PF21906">
    <property type="entry name" value="WHD_NrtR"/>
    <property type="match status" value="1"/>
</dbReference>
<dbReference type="EMBL" id="WAAU01000024">
    <property type="protein sequence ID" value="KAB1155384.1"/>
    <property type="molecule type" value="Genomic_DNA"/>
</dbReference>
<dbReference type="GO" id="GO:0016787">
    <property type="term" value="F:hydrolase activity"/>
    <property type="evidence" value="ECO:0007669"/>
    <property type="project" value="UniProtKB-KW"/>
</dbReference>
<dbReference type="InterPro" id="IPR000086">
    <property type="entry name" value="NUDIX_hydrolase_dom"/>
</dbReference>
<reference evidence="4 5" key="1">
    <citation type="submission" date="2019-09" db="EMBL/GenBank/DDBJ databases">
        <authorList>
            <person name="Cao W.R."/>
        </authorList>
    </citation>
    <scope>NUCLEOTIDE SEQUENCE [LARGE SCALE GENOMIC DNA]</scope>
    <source>
        <strain evidence="5">a4</strain>
    </source>
</reference>
<dbReference type="RefSeq" id="WP_150900493.1">
    <property type="nucleotide sequence ID" value="NZ_WAAU01000024.1"/>
</dbReference>
<dbReference type="Pfam" id="PF00293">
    <property type="entry name" value="NUDIX"/>
    <property type="match status" value="1"/>
</dbReference>
<dbReference type="PANTHER" id="PTHR43736">
    <property type="entry name" value="ADP-RIBOSE PYROPHOSPHATASE"/>
    <property type="match status" value="1"/>
</dbReference>
<dbReference type="InterPro" id="IPR036390">
    <property type="entry name" value="WH_DNA-bd_sf"/>
</dbReference>
<dbReference type="SUPFAM" id="SSF46785">
    <property type="entry name" value="Winged helix' DNA-binding domain"/>
    <property type="match status" value="1"/>
</dbReference>
<accession>A0A7J5ACV1</accession>
<dbReference type="Proteomes" id="UP000467305">
    <property type="component" value="Unassembled WGS sequence"/>
</dbReference>
<dbReference type="InterPro" id="IPR036388">
    <property type="entry name" value="WH-like_DNA-bd_sf"/>
</dbReference>
<sequence>MKIPQNIKVAVDAVVFGYEQKELSVLLIKRGVNPYKGSWALPGGLVLENESLEDAVQRELQEETGVTIDYLEQLYTFGTPGRDPRNRVVSVTYFALVRPNNFKISADTDADEVQWFSINELPELAFDHDKILSIALKRLQSKINYQPIGFELLKKEFPFSDLEHLYQTILNRKIDRRNFRKKILSFGILTETDKIHQPSSGRPAKLFKFNAQKYKELQKSGFHFEIKFA</sequence>
<dbReference type="Gene3D" id="1.10.10.10">
    <property type="entry name" value="Winged helix-like DNA-binding domain superfamily/Winged helix DNA-binding domain"/>
    <property type="match status" value="1"/>
</dbReference>
<dbReference type="CDD" id="cd18873">
    <property type="entry name" value="NUDIX_NadM_like"/>
    <property type="match status" value="1"/>
</dbReference>
<proteinExistence type="inferred from homology"/>
<dbReference type="InterPro" id="IPR015797">
    <property type="entry name" value="NUDIX_hydrolase-like_dom_sf"/>
</dbReference>